<dbReference type="RefSeq" id="WP_169698033.1">
    <property type="nucleotide sequence ID" value="NZ_LS974202.1"/>
</dbReference>
<dbReference type="CDD" id="cd09277">
    <property type="entry name" value="RNase_HI_bacteria_like"/>
    <property type="match status" value="1"/>
</dbReference>
<reference evidence="2 3" key="1">
    <citation type="submission" date="2017-01" db="EMBL/GenBank/DDBJ databases">
        <authorList>
            <person name="Erauso G."/>
        </authorList>
    </citation>
    <scope>NUCLEOTIDE SEQUENCE [LARGE SCALE GENOMIC DNA]</scope>
    <source>
        <strain evidence="2">MESINF1</strain>
    </source>
</reference>
<dbReference type="AlphaFoldDB" id="A0A7Z7LDC4"/>
<dbReference type="InterPro" id="IPR036397">
    <property type="entry name" value="RNaseH_sf"/>
</dbReference>
<dbReference type="Pfam" id="PF00075">
    <property type="entry name" value="RNase_H"/>
    <property type="match status" value="1"/>
</dbReference>
<evidence type="ECO:0000313" key="2">
    <source>
        <dbReference type="EMBL" id="SSC11575.1"/>
    </source>
</evidence>
<protein>
    <submittedName>
        <fullName evidence="2">Putative Ribonuclease HI</fullName>
    </submittedName>
</protein>
<dbReference type="Gene3D" id="3.30.420.10">
    <property type="entry name" value="Ribonuclease H-like superfamily/Ribonuclease H"/>
    <property type="match status" value="1"/>
</dbReference>
<accession>A0A7Z7LDC4</accession>
<name>A0A7Z7LDC4_9BACT</name>
<evidence type="ECO:0000313" key="3">
    <source>
        <dbReference type="Proteomes" id="UP000250796"/>
    </source>
</evidence>
<feature type="domain" description="RNase H type-1" evidence="1">
    <location>
        <begin position="83"/>
        <end position="217"/>
    </location>
</feature>
<dbReference type="SUPFAM" id="SSF53098">
    <property type="entry name" value="Ribonuclease H-like"/>
    <property type="match status" value="1"/>
</dbReference>
<gene>
    <name evidence="2" type="ORF">MESINF_0126</name>
</gene>
<evidence type="ECO:0000259" key="1">
    <source>
        <dbReference type="PROSITE" id="PS50879"/>
    </source>
</evidence>
<dbReference type="PROSITE" id="PS50879">
    <property type="entry name" value="RNASE_H_1"/>
    <property type="match status" value="1"/>
</dbReference>
<organism evidence="2 3">
    <name type="scientific">Mesotoga infera</name>
    <dbReference type="NCBI Taxonomy" id="1236046"/>
    <lineage>
        <taxon>Bacteria</taxon>
        <taxon>Thermotogati</taxon>
        <taxon>Thermotogota</taxon>
        <taxon>Thermotogae</taxon>
        <taxon>Kosmotogales</taxon>
        <taxon>Kosmotogaceae</taxon>
        <taxon>Mesotoga</taxon>
    </lineage>
</organism>
<dbReference type="InterPro" id="IPR002156">
    <property type="entry name" value="RNaseH_domain"/>
</dbReference>
<dbReference type="InterPro" id="IPR012337">
    <property type="entry name" value="RNaseH-like_sf"/>
</dbReference>
<dbReference type="GO" id="GO:0004523">
    <property type="term" value="F:RNA-DNA hybrid ribonuclease activity"/>
    <property type="evidence" value="ECO:0007669"/>
    <property type="project" value="InterPro"/>
</dbReference>
<dbReference type="EMBL" id="LS974202">
    <property type="protein sequence ID" value="SSC11575.1"/>
    <property type="molecule type" value="Genomic_DNA"/>
</dbReference>
<sequence>MSTEDWRTLLNKSADDFCAFLIEKGIKCTVEGGGDYFVQIRTIYPIKIYSNSNGDRRIVVEGRSGPVEKARLISLWEEFNGHSFKGVNIFVDGSSRGQVSSYAAVIIEDGLVIGMISGCFRDNTNMRNVAGEIVAVEKAVDFCLKKSITAVKIHYDYEGLCGWAEEYWQAKTPRTIEYRKHMREIAGKLSIKWVKIKAHSGSSYNEMADKLARKALLKCKLV</sequence>
<dbReference type="GO" id="GO:0003676">
    <property type="term" value="F:nucleic acid binding"/>
    <property type="evidence" value="ECO:0007669"/>
    <property type="project" value="InterPro"/>
</dbReference>
<dbReference type="KEGG" id="minf:MESINF_0126"/>
<proteinExistence type="predicted"/>
<keyword evidence="3" id="KW-1185">Reference proteome</keyword>
<dbReference type="Proteomes" id="UP000250796">
    <property type="component" value="Chromosome MESINF"/>
</dbReference>